<sequence length="1022" mass="113743">MQTPGSSTCGKGYNNDHAFDGPLLAIHTTIQANHHHPKMSLQYKVFFSKRASATRTGPVGHENLKWVPTTSTLIYGSKDAVLVDAQLTLDASRELLDWVVASGHNITHVYVTHAHGDHFFGSALILERFPDAVLVATPEVVARMELETTPERLAGLCEKLFPNQIPHTLKIAQPLSRDYFELEGEKLEVVRTGHTDTDDTTTLWVPSIKLAVTGDAVYANTHPYLGESGTAAKRSEWINALDKIAALGPEHVVGGHSDPSKGFGPEAIHNTKTYLENVDKVSSDVGTAEELYECMMEIYPEHLNPGSLWAGAVLIKRPRSLFSFVFLPLYNRLPVIRSTNEQPPPMTSVACALCGVPISRHCAESWTKEFRAVYTENDGWDNIRLSGIGFHGNNGTKAPKEPQSRYDSQKLAPDSFVLINLLSSTFKDILHPDPWFDDQPFWGLGFHPSCYYLLNELCQPFPRDILHACLSMPMRTGGILDWGHDYAGAALLNSRGRFPDLDLRYDKAPSTDPIRFDPMDIPAIREFLGFESTPQEFRQSIQPSPLPHDMDADIFRSLPPEILEMILLELPSQDVRSLRMATRTFAEFVLTEAFWASRFSRGREYHHVFEVRRTRPKSWRAMYESVASMEEHPNLINRKRIWGLAIQLQHILGQMGGSCHGRPLPCFFEPLGDEDQMAWRVASRGLKEPEETFNQGSRALRNRMAVIPTDLEKISVSFVKLGNGSFISGLQFQAQGGSKVRVGFSHPDREDTIDISSGTAICGWMLAFHETGVKAISLLFEDGTSSLWVGEHDGFPRKCLSGDPEKSRTIKAQFDALKLVSLGIPALQQPEESSLQEIGLWSPSIPPKHFLLNGSEDDFPIRKGSRIPLPFSTVVFGGSDGQDLSQLVEIIGWVFDVYSIMGLQFLYTDSTKNKSLGRIGPFSADTQGREAAQSEDFRIPFPIDGPNGERMTGIELQDGRGVIFGLKIKTNRGREVIFPPDDARQDAPWTEIDPRGSTVVGLYSVFGRGLSNMGLMSIDSLV</sequence>
<keyword evidence="3" id="KW-1185">Reference proteome</keyword>
<feature type="domain" description="F-box" evidence="1">
    <location>
        <begin position="552"/>
        <end position="598"/>
    </location>
</feature>
<dbReference type="SUPFAM" id="SSF81383">
    <property type="entry name" value="F-box domain"/>
    <property type="match status" value="1"/>
</dbReference>
<dbReference type="InterPro" id="IPR036047">
    <property type="entry name" value="F-box-like_dom_sf"/>
</dbReference>
<dbReference type="CDD" id="cd07739">
    <property type="entry name" value="metallo-hydrolase-like_MBL-fold"/>
    <property type="match status" value="1"/>
</dbReference>
<dbReference type="Pfam" id="PF24539">
    <property type="entry name" value="DUF7600"/>
    <property type="match status" value="1"/>
</dbReference>
<evidence type="ECO:0000313" key="2">
    <source>
        <dbReference type="EMBL" id="KAF4458696.1"/>
    </source>
</evidence>
<dbReference type="InterPro" id="IPR050855">
    <property type="entry name" value="NDM-1-like"/>
</dbReference>
<evidence type="ECO:0000313" key="3">
    <source>
        <dbReference type="Proteomes" id="UP000554235"/>
    </source>
</evidence>
<dbReference type="Proteomes" id="UP000554235">
    <property type="component" value="Unassembled WGS sequence"/>
</dbReference>
<dbReference type="PANTHER" id="PTHR42951:SF14">
    <property type="entry name" value="METALLO-BETA-LACTAMASE SUPERFAMILY PROTEIN"/>
    <property type="match status" value="1"/>
</dbReference>
<dbReference type="Pfam" id="PF00753">
    <property type="entry name" value="Lactamase_B"/>
    <property type="match status" value="1"/>
</dbReference>
<dbReference type="AlphaFoldDB" id="A0A8H4KYL9"/>
<name>A0A8H4KYL9_9HYPO</name>
<dbReference type="PANTHER" id="PTHR42951">
    <property type="entry name" value="METALLO-BETA-LACTAMASE DOMAIN-CONTAINING"/>
    <property type="match status" value="1"/>
</dbReference>
<reference evidence="2 3" key="1">
    <citation type="submission" date="2020-01" db="EMBL/GenBank/DDBJ databases">
        <title>Identification and distribution of gene clusters putatively required for synthesis of sphingolipid metabolism inhibitors in phylogenetically diverse species of the filamentous fungus Fusarium.</title>
        <authorList>
            <person name="Kim H.-S."/>
            <person name="Busman M."/>
            <person name="Brown D.W."/>
            <person name="Divon H."/>
            <person name="Uhlig S."/>
            <person name="Proctor R.H."/>
        </authorList>
    </citation>
    <scope>NUCLEOTIDE SEQUENCE [LARGE SCALE GENOMIC DNA]</scope>
    <source>
        <strain evidence="2 3">NRRL 20459</strain>
    </source>
</reference>
<dbReference type="InterPro" id="IPR001279">
    <property type="entry name" value="Metallo-B-lactamas"/>
</dbReference>
<comment type="caution">
    <text evidence="2">The sequence shown here is derived from an EMBL/GenBank/DDBJ whole genome shotgun (WGS) entry which is preliminary data.</text>
</comment>
<protein>
    <recommendedName>
        <fullName evidence="1">F-box domain-containing protein</fullName>
    </recommendedName>
</protein>
<dbReference type="InterPro" id="IPR036404">
    <property type="entry name" value="Jacalin-like_lectin_dom_sf"/>
</dbReference>
<dbReference type="OrthoDB" id="536211at2759"/>
<dbReference type="InterPro" id="IPR001810">
    <property type="entry name" value="F-box_dom"/>
</dbReference>
<dbReference type="SUPFAM" id="SSF51101">
    <property type="entry name" value="Mannose-binding lectins"/>
    <property type="match status" value="1"/>
</dbReference>
<dbReference type="InterPro" id="IPR036866">
    <property type="entry name" value="RibonucZ/Hydroxyglut_hydro"/>
</dbReference>
<dbReference type="SMART" id="SM00849">
    <property type="entry name" value="Lactamase_B"/>
    <property type="match status" value="1"/>
</dbReference>
<accession>A0A8H4KYL9</accession>
<dbReference type="InterPro" id="IPR056021">
    <property type="entry name" value="DUF7600"/>
</dbReference>
<dbReference type="EMBL" id="JAADYS010002380">
    <property type="protein sequence ID" value="KAF4458696.1"/>
    <property type="molecule type" value="Genomic_DNA"/>
</dbReference>
<proteinExistence type="predicted"/>
<gene>
    <name evidence="2" type="ORF">FALBO_14567</name>
</gene>
<evidence type="ECO:0000259" key="1">
    <source>
        <dbReference type="PROSITE" id="PS50181"/>
    </source>
</evidence>
<dbReference type="SUPFAM" id="SSF56281">
    <property type="entry name" value="Metallo-hydrolase/oxidoreductase"/>
    <property type="match status" value="1"/>
</dbReference>
<dbReference type="PROSITE" id="PS50181">
    <property type="entry name" value="FBOX"/>
    <property type="match status" value="1"/>
</dbReference>
<dbReference type="Gene3D" id="3.60.15.10">
    <property type="entry name" value="Ribonuclease Z/Hydroxyacylglutathione hydrolase-like"/>
    <property type="match status" value="1"/>
</dbReference>
<organism evidence="2 3">
    <name type="scientific">Fusarium albosuccineum</name>
    <dbReference type="NCBI Taxonomy" id="1237068"/>
    <lineage>
        <taxon>Eukaryota</taxon>
        <taxon>Fungi</taxon>
        <taxon>Dikarya</taxon>
        <taxon>Ascomycota</taxon>
        <taxon>Pezizomycotina</taxon>
        <taxon>Sordariomycetes</taxon>
        <taxon>Hypocreomycetidae</taxon>
        <taxon>Hypocreales</taxon>
        <taxon>Nectriaceae</taxon>
        <taxon>Fusarium</taxon>
        <taxon>Fusarium decemcellulare species complex</taxon>
    </lineage>
</organism>